<evidence type="ECO:0000313" key="5">
    <source>
        <dbReference type="Proteomes" id="UP000250140"/>
    </source>
</evidence>
<name>A0A8E2EW97_9PEZI</name>
<feature type="region of interest" description="Disordered" evidence="2">
    <location>
        <begin position="591"/>
        <end position="650"/>
    </location>
</feature>
<reference evidence="4 5" key="1">
    <citation type="journal article" date="2016" name="Nat. Commun.">
        <title>Ectomycorrhizal ecology is imprinted in the genome of the dominant symbiotic fungus Cenococcum geophilum.</title>
        <authorList>
            <consortium name="DOE Joint Genome Institute"/>
            <person name="Peter M."/>
            <person name="Kohler A."/>
            <person name="Ohm R.A."/>
            <person name="Kuo A."/>
            <person name="Krutzmann J."/>
            <person name="Morin E."/>
            <person name="Arend M."/>
            <person name="Barry K.W."/>
            <person name="Binder M."/>
            <person name="Choi C."/>
            <person name="Clum A."/>
            <person name="Copeland A."/>
            <person name="Grisel N."/>
            <person name="Haridas S."/>
            <person name="Kipfer T."/>
            <person name="LaButti K."/>
            <person name="Lindquist E."/>
            <person name="Lipzen A."/>
            <person name="Maire R."/>
            <person name="Meier B."/>
            <person name="Mihaltcheva S."/>
            <person name="Molinier V."/>
            <person name="Murat C."/>
            <person name="Poggeler S."/>
            <person name="Quandt C.A."/>
            <person name="Sperisen C."/>
            <person name="Tritt A."/>
            <person name="Tisserant E."/>
            <person name="Crous P.W."/>
            <person name="Henrissat B."/>
            <person name="Nehls U."/>
            <person name="Egli S."/>
            <person name="Spatafora J.W."/>
            <person name="Grigoriev I.V."/>
            <person name="Martin F.M."/>
        </authorList>
    </citation>
    <scope>NUCLEOTIDE SEQUENCE [LARGE SCALE GENOMIC DNA]</scope>
    <source>
        <strain evidence="4 5">CBS 207.34</strain>
    </source>
</reference>
<dbReference type="InterPro" id="IPR013087">
    <property type="entry name" value="Znf_C2H2_type"/>
</dbReference>
<dbReference type="Pfam" id="PF26177">
    <property type="entry name" value="zf_C2H2_17_1st"/>
    <property type="match status" value="1"/>
</dbReference>
<feature type="region of interest" description="Disordered" evidence="2">
    <location>
        <begin position="460"/>
        <end position="502"/>
    </location>
</feature>
<feature type="region of interest" description="Disordered" evidence="2">
    <location>
        <begin position="564"/>
        <end position="583"/>
    </location>
</feature>
<feature type="region of interest" description="Disordered" evidence="2">
    <location>
        <begin position="750"/>
        <end position="799"/>
    </location>
</feature>
<feature type="region of interest" description="Disordered" evidence="2">
    <location>
        <begin position="79"/>
        <end position="108"/>
    </location>
</feature>
<organism evidence="4 5">
    <name type="scientific">Glonium stellatum</name>
    <dbReference type="NCBI Taxonomy" id="574774"/>
    <lineage>
        <taxon>Eukaryota</taxon>
        <taxon>Fungi</taxon>
        <taxon>Dikarya</taxon>
        <taxon>Ascomycota</taxon>
        <taxon>Pezizomycotina</taxon>
        <taxon>Dothideomycetes</taxon>
        <taxon>Pleosporomycetidae</taxon>
        <taxon>Gloniales</taxon>
        <taxon>Gloniaceae</taxon>
        <taxon>Glonium</taxon>
    </lineage>
</organism>
<feature type="compositionally biased region" description="Gly residues" evidence="2">
    <location>
        <begin position="344"/>
        <end position="360"/>
    </location>
</feature>
<feature type="domain" description="C2H2-type" evidence="3">
    <location>
        <begin position="655"/>
        <end position="680"/>
    </location>
</feature>
<sequence length="849" mass="95449">MAIQNAQPLTSIYMTFKILQIINQLRRRLKPRVQSDRTKADTFLGPKTRLGLEDDAFRGFKKCISLRVSGLDAPEYRNAHDRVRKSRKGNRSSLKPLPLGRDCSGPLGTSKEKVQRILQDIDGEFSPPKNALSKIAADSRLFIERNNDPRFDDLSLRDIARCLALVHDAIDTLDRARSEHGDHWLICQGNEIGLRIDETFIANYGHLLLRLRNQLIQTFIRKAIEWLEADARQGYGKKQRNLLSWFSEFPDNHRPISTTWPWSIKPSLAVLWGVCWMFYGAYPQTNSSTDDNDLSGNYPNAAVSQRRFIHDQEAARWIGWDLPRPDEYLQYGLEATAAQPQGTQRGGDVGSVGSVRGGQTSGPPLAGSRANLSEGRHVNRLPSARPGPAAQPHLIPQAGHSQDRLHNPIGEHSYLDRFSGPTHQPEHQYNSYALTSHASPDSAPAQAYSWPENQGIATPSLYSSQLPSDVDGVGGTWPFSQHTQHSPVNTELPHQRHRSSSHLTVPDIRLTLNDQAADEEGLTAPQYPFARNIYDAVPSPPQALPQQTLNGIRVNTNLTNINSMGNFGPEKSPIQQQNMPAQSNHHKILSPVSMSGQRSPVFDRRSSHSSLQEPRADSEGRSTSPEEVTGSSLSPRRGHAYKRAEDPPRNAQNKMVCKFKECANLTFERKCEWSKHMDKHDRPYKCHARGCEKLQGFTYSGGLLRHEREVHKLHGGTKKSLFCPHGDCKRSSGAGFTRKENLAEHIRRVHRRVSASSDTGLPGLKREDERDEVESPEDLREEEPQGDDGAPGKRKRISNAVELINNGNVAERDEGDLRAEVKRLRRENEEKDERLRQLEAAVARLQQQR</sequence>
<dbReference type="OrthoDB" id="5305647at2759"/>
<feature type="coiled-coil region" evidence="1">
    <location>
        <begin position="814"/>
        <end position="848"/>
    </location>
</feature>
<dbReference type="Gene3D" id="3.30.160.60">
    <property type="entry name" value="Classic Zinc Finger"/>
    <property type="match status" value="2"/>
</dbReference>
<dbReference type="Pfam" id="PF26176">
    <property type="entry name" value="zf_C2H2_17_2"/>
    <property type="match status" value="1"/>
</dbReference>
<feature type="compositionally biased region" description="Polar residues" evidence="2">
    <location>
        <begin position="573"/>
        <end position="583"/>
    </location>
</feature>
<dbReference type="SMART" id="SM00355">
    <property type="entry name" value="ZnF_C2H2"/>
    <property type="match status" value="3"/>
</dbReference>
<gene>
    <name evidence="4" type="ORF">AOQ84DRAFT_224215</name>
</gene>
<feature type="compositionally biased region" description="Acidic residues" evidence="2">
    <location>
        <begin position="769"/>
        <end position="786"/>
    </location>
</feature>
<dbReference type="EMBL" id="KV750150">
    <property type="protein sequence ID" value="OCL06055.1"/>
    <property type="molecule type" value="Genomic_DNA"/>
</dbReference>
<accession>A0A8E2EW97</accession>
<feature type="domain" description="C2H2-type" evidence="3">
    <location>
        <begin position="721"/>
        <end position="750"/>
    </location>
</feature>
<feature type="compositionally biased region" description="Polar residues" evidence="2">
    <location>
        <begin position="478"/>
        <end position="489"/>
    </location>
</feature>
<keyword evidence="1" id="KW-0175">Coiled coil</keyword>
<evidence type="ECO:0000313" key="4">
    <source>
        <dbReference type="EMBL" id="OCL06055.1"/>
    </source>
</evidence>
<feature type="region of interest" description="Disordered" evidence="2">
    <location>
        <begin position="339"/>
        <end position="427"/>
    </location>
</feature>
<evidence type="ECO:0000256" key="1">
    <source>
        <dbReference type="SAM" id="Coils"/>
    </source>
</evidence>
<dbReference type="InterPro" id="IPR059009">
    <property type="entry name" value="Znf_C2H2_17_1st"/>
</dbReference>
<dbReference type="Proteomes" id="UP000250140">
    <property type="component" value="Unassembled WGS sequence"/>
</dbReference>
<feature type="compositionally biased region" description="Polar residues" evidence="2">
    <location>
        <begin position="621"/>
        <end position="634"/>
    </location>
</feature>
<keyword evidence="5" id="KW-1185">Reference proteome</keyword>
<evidence type="ECO:0000256" key="2">
    <source>
        <dbReference type="SAM" id="MobiDB-lite"/>
    </source>
</evidence>
<dbReference type="InterPro" id="IPR059095">
    <property type="entry name" value="Znf_C2H2_17_2nd"/>
</dbReference>
<evidence type="ECO:0000259" key="3">
    <source>
        <dbReference type="SMART" id="SM00355"/>
    </source>
</evidence>
<feature type="domain" description="C2H2-type" evidence="3">
    <location>
        <begin position="684"/>
        <end position="711"/>
    </location>
</feature>
<proteinExistence type="predicted"/>
<dbReference type="AlphaFoldDB" id="A0A8E2EW97"/>
<protein>
    <recommendedName>
        <fullName evidence="3">C2H2-type domain-containing protein</fullName>
    </recommendedName>
</protein>